<feature type="region of interest" description="Disordered" evidence="1">
    <location>
        <begin position="386"/>
        <end position="414"/>
    </location>
</feature>
<dbReference type="InterPro" id="IPR013187">
    <property type="entry name" value="F-box-assoc_dom_typ3"/>
</dbReference>
<dbReference type="InterPro" id="IPR050796">
    <property type="entry name" value="SCF_F-box_component"/>
</dbReference>
<name>A0A9Q0EZY8_9ROSI</name>
<evidence type="ECO:0000313" key="4">
    <source>
        <dbReference type="Proteomes" id="UP001141552"/>
    </source>
</evidence>
<dbReference type="InterPro" id="IPR001810">
    <property type="entry name" value="F-box_dom"/>
</dbReference>
<dbReference type="PANTHER" id="PTHR31672:SF13">
    <property type="entry name" value="F-BOX PROTEIN CPR30-LIKE"/>
    <property type="match status" value="1"/>
</dbReference>
<evidence type="ECO:0000256" key="1">
    <source>
        <dbReference type="SAM" id="MobiDB-lite"/>
    </source>
</evidence>
<feature type="compositionally biased region" description="Basic and acidic residues" evidence="1">
    <location>
        <begin position="386"/>
        <end position="404"/>
    </location>
</feature>
<organism evidence="3 4">
    <name type="scientific">Turnera subulata</name>
    <dbReference type="NCBI Taxonomy" id="218843"/>
    <lineage>
        <taxon>Eukaryota</taxon>
        <taxon>Viridiplantae</taxon>
        <taxon>Streptophyta</taxon>
        <taxon>Embryophyta</taxon>
        <taxon>Tracheophyta</taxon>
        <taxon>Spermatophyta</taxon>
        <taxon>Magnoliopsida</taxon>
        <taxon>eudicotyledons</taxon>
        <taxon>Gunneridae</taxon>
        <taxon>Pentapetalae</taxon>
        <taxon>rosids</taxon>
        <taxon>fabids</taxon>
        <taxon>Malpighiales</taxon>
        <taxon>Passifloraceae</taxon>
        <taxon>Turnera</taxon>
    </lineage>
</organism>
<dbReference type="Proteomes" id="UP001141552">
    <property type="component" value="Unassembled WGS sequence"/>
</dbReference>
<gene>
    <name evidence="3" type="ORF">Tsubulata_018839</name>
</gene>
<dbReference type="InterPro" id="IPR036047">
    <property type="entry name" value="F-box-like_dom_sf"/>
</dbReference>
<reference evidence="3" key="2">
    <citation type="journal article" date="2023" name="Plants (Basel)">
        <title>Annotation of the Turnera subulata (Passifloraceae) Draft Genome Reveals the S-Locus Evolved after the Divergence of Turneroideae from Passifloroideae in a Stepwise Manner.</title>
        <authorList>
            <person name="Henning P.M."/>
            <person name="Roalson E.H."/>
            <person name="Mir W."/>
            <person name="McCubbin A.G."/>
            <person name="Shore J.S."/>
        </authorList>
    </citation>
    <scope>NUCLEOTIDE SEQUENCE</scope>
    <source>
        <strain evidence="3">F60SS</strain>
    </source>
</reference>
<dbReference type="PROSITE" id="PS50181">
    <property type="entry name" value="FBOX"/>
    <property type="match status" value="1"/>
</dbReference>
<dbReference type="InterPro" id="IPR017451">
    <property type="entry name" value="F-box-assoc_interact_dom"/>
</dbReference>
<dbReference type="SMART" id="SM00256">
    <property type="entry name" value="FBOX"/>
    <property type="match status" value="1"/>
</dbReference>
<reference evidence="3" key="1">
    <citation type="submission" date="2022-02" db="EMBL/GenBank/DDBJ databases">
        <authorList>
            <person name="Henning P.M."/>
            <person name="McCubbin A.G."/>
            <person name="Shore J.S."/>
        </authorList>
    </citation>
    <scope>NUCLEOTIDE SEQUENCE</scope>
    <source>
        <strain evidence="3">F60SS</strain>
        <tissue evidence="3">Leaves</tissue>
    </source>
</reference>
<dbReference type="PANTHER" id="PTHR31672">
    <property type="entry name" value="BNACNNG10540D PROTEIN"/>
    <property type="match status" value="1"/>
</dbReference>
<accession>A0A9Q0EZY8</accession>
<dbReference type="SUPFAM" id="SSF81383">
    <property type="entry name" value="F-box domain"/>
    <property type="match status" value="1"/>
</dbReference>
<dbReference type="OrthoDB" id="591557at2759"/>
<evidence type="ECO:0000259" key="2">
    <source>
        <dbReference type="PROSITE" id="PS50181"/>
    </source>
</evidence>
<evidence type="ECO:0000313" key="3">
    <source>
        <dbReference type="EMBL" id="KAJ4822580.1"/>
    </source>
</evidence>
<sequence>MSRIPYEIITDIFLQLPVKTLLRLRCVSSYLCALIDGLDFVRLHLHRSLRTKSNLSLILHEWSLSTVDLDDPDSADDPGPAAAASAPLDHHPLYNGGGTDVLGSCNGLVALRNSERKLAFYNVSTRKSKLLPVSEVAAPNGVKTGYVFYGFGYDSVSDDYKLLRMAHLVVEDDEDDVCHYGYQVSVYSLRTDSWKRIEGLPRCLNFLHRPFYHLMHRRGYGMHASGALHWVLPQSPPLVMEDSIISFDLGVEAFREIELPDYGNRELSPNLDLGELDGCLCLVCNYRSVGVDVWMMKEYGVKESWTKLFTVHNMKSVGKLVFLRPLVYSKDGEKVLLEVNDHKFVWYDWNKKRTKTVRIRDTPKAFGAVMYVSSLVPLRDDAEIERQQRMKQQEEDEKNKKSDDFLSVGFKLKL</sequence>
<dbReference type="Pfam" id="PF00646">
    <property type="entry name" value="F-box"/>
    <property type="match status" value="1"/>
</dbReference>
<dbReference type="Pfam" id="PF08268">
    <property type="entry name" value="FBA_3"/>
    <property type="match status" value="1"/>
</dbReference>
<comment type="caution">
    <text evidence="3">The sequence shown here is derived from an EMBL/GenBank/DDBJ whole genome shotgun (WGS) entry which is preliminary data.</text>
</comment>
<keyword evidence="4" id="KW-1185">Reference proteome</keyword>
<protein>
    <recommendedName>
        <fullName evidence="2">F-box domain-containing protein</fullName>
    </recommendedName>
</protein>
<proteinExistence type="predicted"/>
<dbReference type="AlphaFoldDB" id="A0A9Q0EZY8"/>
<dbReference type="NCBIfam" id="TIGR01640">
    <property type="entry name" value="F_box_assoc_1"/>
    <property type="match status" value="1"/>
</dbReference>
<dbReference type="EMBL" id="JAKUCV010007633">
    <property type="protein sequence ID" value="KAJ4822580.1"/>
    <property type="molecule type" value="Genomic_DNA"/>
</dbReference>
<feature type="domain" description="F-box" evidence="2">
    <location>
        <begin position="1"/>
        <end position="43"/>
    </location>
</feature>